<dbReference type="SUPFAM" id="SSF53448">
    <property type="entry name" value="Nucleotide-diphospho-sugar transferases"/>
    <property type="match status" value="1"/>
</dbReference>
<reference evidence="1" key="1">
    <citation type="submission" date="2021-01" db="EMBL/GenBank/DDBJ databases">
        <authorList>
            <person name="Corre E."/>
            <person name="Pelletier E."/>
            <person name="Niang G."/>
            <person name="Scheremetjew M."/>
            <person name="Finn R."/>
            <person name="Kale V."/>
            <person name="Holt S."/>
            <person name="Cochrane G."/>
            <person name="Meng A."/>
            <person name="Brown T."/>
            <person name="Cohen L."/>
        </authorList>
    </citation>
    <scope>NUCLEOTIDE SEQUENCE</scope>
    <source>
        <strain evidence="1">UIO037</strain>
    </source>
</reference>
<dbReference type="PANTHER" id="PTHR11183">
    <property type="entry name" value="GLYCOGENIN SUBFAMILY MEMBER"/>
    <property type="match status" value="1"/>
</dbReference>
<dbReference type="InterPro" id="IPR029044">
    <property type="entry name" value="Nucleotide-diphossugar_trans"/>
</dbReference>
<accession>A0A6T7XL76</accession>
<dbReference type="EMBL" id="HBKO01006697">
    <property type="protein sequence ID" value="CAE2197875.1"/>
    <property type="molecule type" value="Transcribed_RNA"/>
</dbReference>
<dbReference type="GO" id="GO:0016757">
    <property type="term" value="F:glycosyltransferase activity"/>
    <property type="evidence" value="ECO:0007669"/>
    <property type="project" value="InterPro"/>
</dbReference>
<evidence type="ECO:0000313" key="2">
    <source>
        <dbReference type="EMBL" id="CAE2197875.1"/>
    </source>
</evidence>
<sequence>MANLTQAVNASRVAGRRLLESEGQYLFWGTVTKVCLFALTGYRRLVFFDLDMVLLQPMDALMALRMPAQTHFAAVGVAGACRSFGNEPFNFGMGVLKPSRQIFRQLMLRLCLWFDHRNKRKDFAELFSSTCRELYPRKGPATVQYHMRNFNKVCERFRTDQSLFNQHFRGGYLRLPYSYNAQPTRWRTPPPVKNASAIAIVHFIGDPKPWKPLLTNDSAAKHPIHAVSSKLWAEACAAQVGADPLATSRRMDELVSTLLERKWRTKFE</sequence>
<protein>
    <recommendedName>
        <fullName evidence="3">Nucleotide-diphospho-sugar transferase domain-containing protein</fullName>
    </recommendedName>
</protein>
<gene>
    <name evidence="1" type="ORF">CPOL0286_LOCUS3228</name>
    <name evidence="2" type="ORF">CPOL0286_LOCUS3229</name>
</gene>
<dbReference type="EMBL" id="HBKO01006696">
    <property type="protein sequence ID" value="CAE2197874.1"/>
    <property type="molecule type" value="Transcribed_RNA"/>
</dbReference>
<dbReference type="AlphaFoldDB" id="A0A6T7XL76"/>
<name>A0A6T7XL76_9EUKA</name>
<dbReference type="InterPro" id="IPR050587">
    <property type="entry name" value="GNT1/Glycosyltrans_8"/>
</dbReference>
<dbReference type="Pfam" id="PF01501">
    <property type="entry name" value="Glyco_transf_8"/>
    <property type="match status" value="1"/>
</dbReference>
<evidence type="ECO:0008006" key="3">
    <source>
        <dbReference type="Google" id="ProtNLM"/>
    </source>
</evidence>
<evidence type="ECO:0000313" key="1">
    <source>
        <dbReference type="EMBL" id="CAE2197874.1"/>
    </source>
</evidence>
<organism evidence="1">
    <name type="scientific">Prymnesium polylepis</name>
    <dbReference type="NCBI Taxonomy" id="72548"/>
    <lineage>
        <taxon>Eukaryota</taxon>
        <taxon>Haptista</taxon>
        <taxon>Haptophyta</taxon>
        <taxon>Prymnesiophyceae</taxon>
        <taxon>Prymnesiales</taxon>
        <taxon>Prymnesiaceae</taxon>
        <taxon>Prymnesium</taxon>
    </lineage>
</organism>
<dbReference type="InterPro" id="IPR002495">
    <property type="entry name" value="Glyco_trans_8"/>
</dbReference>
<dbReference type="Gene3D" id="3.90.550.10">
    <property type="entry name" value="Spore Coat Polysaccharide Biosynthesis Protein SpsA, Chain A"/>
    <property type="match status" value="1"/>
</dbReference>
<proteinExistence type="predicted"/>